<evidence type="ECO:0000313" key="4">
    <source>
        <dbReference type="EMBL" id="KAB1069583.1"/>
    </source>
</evidence>
<dbReference type="Proteomes" id="UP000441523">
    <property type="component" value="Unassembled WGS sequence"/>
</dbReference>
<comment type="caution">
    <text evidence="4">The sequence shown here is derived from an EMBL/GenBank/DDBJ whole genome shotgun (WGS) entry which is preliminary data.</text>
</comment>
<protein>
    <submittedName>
        <fullName evidence="4">NAD(P)-dependent oxidoreductase</fullName>
    </submittedName>
</protein>
<dbReference type="AlphaFoldDB" id="A0A6N6MJ36"/>
<comment type="similarity">
    <text evidence="2">Belongs to the NAD(P)-dependent epimerase/dehydratase family.</text>
</comment>
<gene>
    <name evidence="4" type="ORF">F6X51_25075</name>
</gene>
<reference evidence="4 5" key="1">
    <citation type="submission" date="2019-09" db="EMBL/GenBank/DDBJ databases">
        <title>YIM 132548 draft genome.</title>
        <authorList>
            <person name="Jiang L."/>
        </authorList>
    </citation>
    <scope>NUCLEOTIDE SEQUENCE [LARGE SCALE GENOMIC DNA]</scope>
    <source>
        <strain evidence="4 5">YIM 132548</strain>
    </source>
</reference>
<keyword evidence="5" id="KW-1185">Reference proteome</keyword>
<dbReference type="SUPFAM" id="SSF51735">
    <property type="entry name" value="NAD(P)-binding Rossmann-fold domains"/>
    <property type="match status" value="1"/>
</dbReference>
<dbReference type="Gene3D" id="3.40.50.720">
    <property type="entry name" value="NAD(P)-binding Rossmann-like Domain"/>
    <property type="match status" value="1"/>
</dbReference>
<feature type="domain" description="NAD-dependent epimerase/dehydratase" evidence="3">
    <location>
        <begin position="46"/>
        <end position="283"/>
    </location>
</feature>
<dbReference type="InterPro" id="IPR036291">
    <property type="entry name" value="NAD(P)-bd_dom_sf"/>
</dbReference>
<evidence type="ECO:0000256" key="1">
    <source>
        <dbReference type="ARBA" id="ARBA00005125"/>
    </source>
</evidence>
<dbReference type="EMBL" id="VZZJ01000037">
    <property type="protein sequence ID" value="KAB1069583.1"/>
    <property type="molecule type" value="Genomic_DNA"/>
</dbReference>
<name>A0A6N6MJ36_9HYPH</name>
<organism evidence="4 5">
    <name type="scientific">Methylobacterium planeticum</name>
    <dbReference type="NCBI Taxonomy" id="2615211"/>
    <lineage>
        <taxon>Bacteria</taxon>
        <taxon>Pseudomonadati</taxon>
        <taxon>Pseudomonadota</taxon>
        <taxon>Alphaproteobacteria</taxon>
        <taxon>Hyphomicrobiales</taxon>
        <taxon>Methylobacteriaceae</taxon>
        <taxon>Methylobacterium</taxon>
    </lineage>
</organism>
<proteinExistence type="inferred from homology"/>
<evidence type="ECO:0000256" key="2">
    <source>
        <dbReference type="ARBA" id="ARBA00007637"/>
    </source>
</evidence>
<dbReference type="Pfam" id="PF01370">
    <property type="entry name" value="Epimerase"/>
    <property type="match status" value="1"/>
</dbReference>
<comment type="pathway">
    <text evidence="1">Bacterial outer membrane biogenesis; LPS O-antigen biosynthesis.</text>
</comment>
<evidence type="ECO:0000259" key="3">
    <source>
        <dbReference type="Pfam" id="PF01370"/>
    </source>
</evidence>
<evidence type="ECO:0000313" key="5">
    <source>
        <dbReference type="Proteomes" id="UP000441523"/>
    </source>
</evidence>
<sequence length="352" mass="38010">MATRASGAAWIRSRTISSSTSCSLPARCRGRVASRNSPVTPRPNRVLVTGAAGFLGTWLCHRLVEEGACVAGLVRRPPDAESLFARLGLLERVELWPGADSLCDRLKAFEPGIVVNLAGSSQAGAARTEPARAFHQNTGFLWGLLDDVRRAERRIAVIHASTEAVYGAREGGRLLRESDRTAALAPYAASKAAAEIVLRSFGETYGIPTVIVRFGNIYGPGDPNSARLIPDLMQAFEADRSPRLRDGQSVRSYLYVDDAVDAILLLASHMGDEDVRGEVFNVAGDQPYTTLSVATLVRDAVGRSDIQIIVGESPDSSVQFASTDKIKQTLGWAPRISLADGLRQIAREEVRR</sequence>
<accession>A0A6N6MJ36</accession>
<dbReference type="PANTHER" id="PTHR43000">
    <property type="entry name" value="DTDP-D-GLUCOSE 4,6-DEHYDRATASE-RELATED"/>
    <property type="match status" value="1"/>
</dbReference>
<dbReference type="InterPro" id="IPR001509">
    <property type="entry name" value="Epimerase_deHydtase"/>
</dbReference>